<feature type="transmembrane region" description="Helical" evidence="1">
    <location>
        <begin position="91"/>
        <end position="109"/>
    </location>
</feature>
<feature type="transmembrane region" description="Helical" evidence="1">
    <location>
        <begin position="56"/>
        <end position="79"/>
    </location>
</feature>
<dbReference type="OrthoDB" id="5190099at2"/>
<dbReference type="RefSeq" id="WP_115851924.1">
    <property type="nucleotide sequence ID" value="NZ_QTUC01000001.1"/>
</dbReference>
<keyword evidence="3" id="KW-1185">Reference proteome</keyword>
<dbReference type="InterPro" id="IPR018719">
    <property type="entry name" value="DUF2243_membrane"/>
</dbReference>
<proteinExistence type="predicted"/>
<organism evidence="2 3">
    <name type="scientific">Thermasporomyces composti</name>
    <dbReference type="NCBI Taxonomy" id="696763"/>
    <lineage>
        <taxon>Bacteria</taxon>
        <taxon>Bacillati</taxon>
        <taxon>Actinomycetota</taxon>
        <taxon>Actinomycetes</taxon>
        <taxon>Propionibacteriales</taxon>
        <taxon>Nocardioidaceae</taxon>
        <taxon>Thermasporomyces</taxon>
    </lineage>
</organism>
<dbReference type="Pfam" id="PF10002">
    <property type="entry name" value="DUF2243"/>
    <property type="match status" value="1"/>
</dbReference>
<dbReference type="Proteomes" id="UP000256485">
    <property type="component" value="Unassembled WGS sequence"/>
</dbReference>
<dbReference type="EMBL" id="QTUC01000001">
    <property type="protein sequence ID" value="REF36279.1"/>
    <property type="molecule type" value="Genomic_DNA"/>
</dbReference>
<reference evidence="2 3" key="1">
    <citation type="submission" date="2018-08" db="EMBL/GenBank/DDBJ databases">
        <title>Sequencing the genomes of 1000 actinobacteria strains.</title>
        <authorList>
            <person name="Klenk H.-P."/>
        </authorList>
    </citation>
    <scope>NUCLEOTIDE SEQUENCE [LARGE SCALE GENOMIC DNA]</scope>
    <source>
        <strain evidence="2 3">DSM 22891</strain>
    </source>
</reference>
<gene>
    <name evidence="2" type="ORF">DFJ64_1685</name>
</gene>
<accession>A0A3D9V484</accession>
<sequence>MTTQPDSTGRGLVLPGLVLGLGLGGFVDGIVLHQLLEWHHMLSGWYPDTTGAHMRINMVADGLFHLACLLLVTLGLVFLVRSARHLGGPSAARRLSGWMLAGWGVFNLLEGTVDHQVLGVHHVRSGPHQTAFDVAFLVFGALLVLVGLVLALRGRQHSA</sequence>
<feature type="transmembrane region" description="Helical" evidence="1">
    <location>
        <begin position="12"/>
        <end position="36"/>
    </location>
</feature>
<feature type="transmembrane region" description="Helical" evidence="1">
    <location>
        <begin position="129"/>
        <end position="152"/>
    </location>
</feature>
<dbReference type="AlphaFoldDB" id="A0A3D9V484"/>
<evidence type="ECO:0000313" key="2">
    <source>
        <dbReference type="EMBL" id="REF36279.1"/>
    </source>
</evidence>
<comment type="caution">
    <text evidence="2">The sequence shown here is derived from an EMBL/GenBank/DDBJ whole genome shotgun (WGS) entry which is preliminary data.</text>
</comment>
<keyword evidence="1" id="KW-0812">Transmembrane</keyword>
<evidence type="ECO:0000313" key="3">
    <source>
        <dbReference type="Proteomes" id="UP000256485"/>
    </source>
</evidence>
<protein>
    <submittedName>
        <fullName evidence="2">Putative membrane protein</fullName>
    </submittedName>
</protein>
<evidence type="ECO:0000256" key="1">
    <source>
        <dbReference type="SAM" id="Phobius"/>
    </source>
</evidence>
<keyword evidence="1" id="KW-0472">Membrane</keyword>
<name>A0A3D9V484_THECX</name>
<keyword evidence="1" id="KW-1133">Transmembrane helix</keyword>